<proteinExistence type="predicted"/>
<evidence type="ECO:0000313" key="3">
    <source>
        <dbReference type="Proteomes" id="UP000001933"/>
    </source>
</evidence>
<gene>
    <name evidence="2" type="ORF">SYN_01312</name>
</gene>
<dbReference type="RefSeq" id="WP_011416945.1">
    <property type="nucleotide sequence ID" value="NC_007759.1"/>
</dbReference>
<dbReference type="InParanoid" id="Q2LS55"/>
<sequence>MKEYSFEEMIEYDTKMEGKPIAIGQRVFVMTNEGYKFGIIFRIKGEQKPETVKRMDFSADGKFEVILTGGNALFDIVWDDGTISPRIPERHIRGEEKNVCCLVPEVATADEIRRRLGIFWE</sequence>
<organism evidence="2 3">
    <name type="scientific">Syntrophus aciditrophicus (strain SB)</name>
    <dbReference type="NCBI Taxonomy" id="56780"/>
    <lineage>
        <taxon>Bacteria</taxon>
        <taxon>Pseudomonadati</taxon>
        <taxon>Thermodesulfobacteriota</taxon>
        <taxon>Syntrophia</taxon>
        <taxon>Syntrophales</taxon>
        <taxon>Syntrophaceae</taxon>
        <taxon>Syntrophus</taxon>
    </lineage>
</organism>
<dbReference type="InterPro" id="IPR040631">
    <property type="entry name" value="LPD30"/>
</dbReference>
<dbReference type="OrthoDB" id="6465939at2"/>
<keyword evidence="3" id="KW-1185">Reference proteome</keyword>
<feature type="domain" description="Large polyvalent protein associated" evidence="1">
    <location>
        <begin position="21"/>
        <end position="114"/>
    </location>
</feature>
<accession>Q2LS55</accession>
<name>Q2LS55_SYNAS</name>
<reference evidence="2 3" key="1">
    <citation type="journal article" date="2007" name="Proc. Natl. Acad. Sci. U.S.A.">
        <title>The genome of Syntrophus aciditrophicus: life at the thermodynamic limit of microbial growth.</title>
        <authorList>
            <person name="McInerney M.J."/>
            <person name="Rohlin L."/>
            <person name="Mouttaki H."/>
            <person name="Kim U."/>
            <person name="Krupp R.S."/>
            <person name="Rios-Hernandez L."/>
            <person name="Sieber J."/>
            <person name="Struchtemeyer C.G."/>
            <person name="Bhattacharyya A."/>
            <person name="Campbell J.W."/>
            <person name="Gunsalus R.P."/>
        </authorList>
    </citation>
    <scope>NUCLEOTIDE SEQUENCE [LARGE SCALE GENOMIC DNA]</scope>
    <source>
        <strain evidence="2 3">SB</strain>
    </source>
</reference>
<evidence type="ECO:0000313" key="2">
    <source>
        <dbReference type="EMBL" id="ABC76913.1"/>
    </source>
</evidence>
<dbReference type="Pfam" id="PF18850">
    <property type="entry name" value="LPD30"/>
    <property type="match status" value="1"/>
</dbReference>
<dbReference type="Proteomes" id="UP000001933">
    <property type="component" value="Chromosome"/>
</dbReference>
<dbReference type="EMBL" id="CP000252">
    <property type="protein sequence ID" value="ABC76913.1"/>
    <property type="molecule type" value="Genomic_DNA"/>
</dbReference>
<dbReference type="AlphaFoldDB" id="Q2LS55"/>
<dbReference type="HOGENOM" id="CLU_2036870_0_0_7"/>
<evidence type="ECO:0000259" key="1">
    <source>
        <dbReference type="Pfam" id="PF18850"/>
    </source>
</evidence>
<protein>
    <submittedName>
        <fullName evidence="2">Hypothetical cytosolic protein</fullName>
    </submittedName>
</protein>
<dbReference type="KEGG" id="sat:SYN_01312"/>